<organism evidence="2 3">
    <name type="scientific">Streptosporangium brasiliense</name>
    <dbReference type="NCBI Taxonomy" id="47480"/>
    <lineage>
        <taxon>Bacteria</taxon>
        <taxon>Bacillati</taxon>
        <taxon>Actinomycetota</taxon>
        <taxon>Actinomycetes</taxon>
        <taxon>Streptosporangiales</taxon>
        <taxon>Streptosporangiaceae</taxon>
        <taxon>Streptosporangium</taxon>
    </lineage>
</organism>
<evidence type="ECO:0000313" key="3">
    <source>
        <dbReference type="Proteomes" id="UP001230426"/>
    </source>
</evidence>
<keyword evidence="3" id="KW-1185">Reference proteome</keyword>
<evidence type="ECO:0008006" key="4">
    <source>
        <dbReference type="Google" id="ProtNLM"/>
    </source>
</evidence>
<name>A0ABT9R8U7_9ACTN</name>
<gene>
    <name evidence="2" type="ORF">J2S55_004111</name>
</gene>
<evidence type="ECO:0000313" key="2">
    <source>
        <dbReference type="EMBL" id="MDP9864845.1"/>
    </source>
</evidence>
<evidence type="ECO:0000256" key="1">
    <source>
        <dbReference type="SAM" id="MobiDB-lite"/>
    </source>
</evidence>
<proteinExistence type="predicted"/>
<accession>A0ABT9R8U7</accession>
<feature type="region of interest" description="Disordered" evidence="1">
    <location>
        <begin position="1"/>
        <end position="20"/>
    </location>
</feature>
<reference evidence="2 3" key="1">
    <citation type="submission" date="2023-07" db="EMBL/GenBank/DDBJ databases">
        <title>Sequencing the genomes of 1000 actinobacteria strains.</title>
        <authorList>
            <person name="Klenk H.-P."/>
        </authorList>
    </citation>
    <scope>NUCLEOTIDE SEQUENCE [LARGE SCALE GENOMIC DNA]</scope>
    <source>
        <strain evidence="2 3">DSM 44109</strain>
    </source>
</reference>
<sequence length="41" mass="4263">MTAGIRQRCRPTRGPALPAGQVPVAARRPILDALGQHGGDT</sequence>
<protein>
    <recommendedName>
        <fullName evidence="4">Transcriptional regulator</fullName>
    </recommendedName>
</protein>
<dbReference type="EMBL" id="JAUSRB010000002">
    <property type="protein sequence ID" value="MDP9864845.1"/>
    <property type="molecule type" value="Genomic_DNA"/>
</dbReference>
<comment type="caution">
    <text evidence="2">The sequence shown here is derived from an EMBL/GenBank/DDBJ whole genome shotgun (WGS) entry which is preliminary data.</text>
</comment>
<dbReference type="Proteomes" id="UP001230426">
    <property type="component" value="Unassembled WGS sequence"/>
</dbReference>